<comment type="caution">
    <text evidence="2">The sequence shown here is derived from an EMBL/GenBank/DDBJ whole genome shotgun (WGS) entry which is preliminary data.</text>
</comment>
<sequence>MGKKGKRSKQKDAKKEADKIIKESDKLLGLAENDVDKALYSKAVNQYREAIRLLDSKKELMVYTGGLQSWACFLLMTLEYRRRNYKAAINCYNLVMAGSRHMNSQFKDLISPYYQMIMLRLSSQECQLSDFIHFLSQEDNTAKVFYGEAVLAFRAHKMYDSAIKLEMACGSFHCSAFEIKISLALTYLEQYRLEFHQRSEMREKDFATMRSLITSIQTEYPIKDHGSFEYLLVVAQWYYLVHTLIGNKEDKEESIDAMKSMIEACLKFASPLLPYSRLGEDKCYTCGQAATPTEVQYRFHDKLLKAPRVTTYRRKKEYKSYSCEELDPLYRFTFRKIPKEQNLFRRWFVDDNQDAKDGNLFEAIVACHALPHESCYNCKGRNVLRWNGGDGSSWQDIVCVSCKCVYEVKTKANIEKVDEALRRNKISGGSFSRWCKLKNVTQMNKKSFLLFYHESYSKKVFPVQIAEISYVLPSIWPGTFNRLRSLVTLKSTISVKPNTRAKWFDIPLKGETIYMEEIAERLFIERFSKQVYDEFSDEYFLPDSSDEVSCRKGSDSDPSVDVPHLKSKSKDDEHLEEALRALEIEEAPDDWEDLLQD</sequence>
<dbReference type="EMBL" id="BLLK01000051">
    <property type="protein sequence ID" value="GFH55984.1"/>
    <property type="molecule type" value="Genomic_DNA"/>
</dbReference>
<dbReference type="Proteomes" id="UP001054902">
    <property type="component" value="Unassembled WGS sequence"/>
</dbReference>
<evidence type="ECO:0000313" key="2">
    <source>
        <dbReference type="EMBL" id="GFH55984.1"/>
    </source>
</evidence>
<organism evidence="2 3">
    <name type="scientific">Chaetoceros tenuissimus</name>
    <dbReference type="NCBI Taxonomy" id="426638"/>
    <lineage>
        <taxon>Eukaryota</taxon>
        <taxon>Sar</taxon>
        <taxon>Stramenopiles</taxon>
        <taxon>Ochrophyta</taxon>
        <taxon>Bacillariophyta</taxon>
        <taxon>Coscinodiscophyceae</taxon>
        <taxon>Chaetocerotophycidae</taxon>
        <taxon>Chaetocerotales</taxon>
        <taxon>Chaetocerotaceae</taxon>
        <taxon>Chaetoceros</taxon>
    </lineage>
</organism>
<gene>
    <name evidence="2" type="ORF">CTEN210_12460</name>
</gene>
<accession>A0AAD3HAH9</accession>
<proteinExistence type="predicted"/>
<feature type="region of interest" description="Disordered" evidence="1">
    <location>
        <begin position="550"/>
        <end position="573"/>
    </location>
</feature>
<keyword evidence="3" id="KW-1185">Reference proteome</keyword>
<evidence type="ECO:0000313" key="3">
    <source>
        <dbReference type="Proteomes" id="UP001054902"/>
    </source>
</evidence>
<evidence type="ECO:0000256" key="1">
    <source>
        <dbReference type="SAM" id="MobiDB-lite"/>
    </source>
</evidence>
<protein>
    <submittedName>
        <fullName evidence="2">Uncharacterized protein</fullName>
    </submittedName>
</protein>
<dbReference type="AlphaFoldDB" id="A0AAD3HAH9"/>
<reference evidence="2 3" key="1">
    <citation type="journal article" date="2021" name="Sci. Rep.">
        <title>The genome of the diatom Chaetoceros tenuissimus carries an ancient integrated fragment of an extant virus.</title>
        <authorList>
            <person name="Hongo Y."/>
            <person name="Kimura K."/>
            <person name="Takaki Y."/>
            <person name="Yoshida Y."/>
            <person name="Baba S."/>
            <person name="Kobayashi G."/>
            <person name="Nagasaki K."/>
            <person name="Hano T."/>
            <person name="Tomaru Y."/>
        </authorList>
    </citation>
    <scope>NUCLEOTIDE SEQUENCE [LARGE SCALE GENOMIC DNA]</scope>
    <source>
        <strain evidence="2 3">NIES-3715</strain>
    </source>
</reference>
<name>A0AAD3HAH9_9STRA</name>